<evidence type="ECO:0000256" key="5">
    <source>
        <dbReference type="ARBA" id="ARBA00023065"/>
    </source>
</evidence>
<comment type="subcellular location">
    <subcellularLocation>
        <location evidence="1">Membrane</location>
        <topology evidence="1">Multi-pass membrane protein</topology>
    </subcellularLocation>
</comment>
<gene>
    <name evidence="9" type="ORF">BGT96224_4429</name>
    <name evidence="10" type="ORF">BGT96224V2_LOCUS5697</name>
</gene>
<evidence type="ECO:0000313" key="11">
    <source>
        <dbReference type="Proteomes" id="UP000053110"/>
    </source>
</evidence>
<feature type="transmembrane region" description="Helical" evidence="8">
    <location>
        <begin position="367"/>
        <end position="391"/>
    </location>
</feature>
<dbReference type="OrthoDB" id="44789at2759"/>
<dbReference type="SUPFAM" id="SSF54631">
    <property type="entry name" value="CBS-domain pair"/>
    <property type="match status" value="1"/>
</dbReference>
<dbReference type="PRINTS" id="PR00762">
    <property type="entry name" value="CLCHANNEL"/>
</dbReference>
<evidence type="ECO:0000313" key="10">
    <source>
        <dbReference type="EMBL" id="SUZ12546.1"/>
    </source>
</evidence>
<dbReference type="InterPro" id="IPR046342">
    <property type="entry name" value="CBS_dom_sf"/>
</dbReference>
<protein>
    <submittedName>
        <fullName evidence="10">Bgt-4429</fullName>
    </submittedName>
    <submittedName>
        <fullName evidence="9">Chloride channel</fullName>
    </submittedName>
</protein>
<proteinExistence type="predicted"/>
<evidence type="ECO:0000256" key="4">
    <source>
        <dbReference type="ARBA" id="ARBA00022989"/>
    </source>
</evidence>
<keyword evidence="4 8" id="KW-1133">Transmembrane helix</keyword>
<dbReference type="Pfam" id="PF00654">
    <property type="entry name" value="Voltage_CLC"/>
    <property type="match status" value="1"/>
</dbReference>
<dbReference type="InterPro" id="IPR001807">
    <property type="entry name" value="ClC"/>
</dbReference>
<dbReference type="Gene3D" id="1.10.3080.10">
    <property type="entry name" value="Clc chloride channel"/>
    <property type="match status" value="1"/>
</dbReference>
<dbReference type="GO" id="GO:0005886">
    <property type="term" value="C:plasma membrane"/>
    <property type="evidence" value="ECO:0007669"/>
    <property type="project" value="TreeGrafter"/>
</dbReference>
<feature type="transmembrane region" description="Helical" evidence="8">
    <location>
        <begin position="338"/>
        <end position="355"/>
    </location>
</feature>
<accession>A0A061HEB4</accession>
<dbReference type="HOGENOM" id="CLU_003181_2_0_1"/>
<dbReference type="PANTHER" id="PTHR45711">
    <property type="entry name" value="CHLORIDE CHANNEL PROTEIN"/>
    <property type="match status" value="1"/>
</dbReference>
<evidence type="ECO:0000256" key="7">
    <source>
        <dbReference type="ARBA" id="ARBA00023214"/>
    </source>
</evidence>
<organism evidence="10">
    <name type="scientific">Blumeria graminis f. sp. tritici 96224</name>
    <dbReference type="NCBI Taxonomy" id="1268274"/>
    <lineage>
        <taxon>Eukaryota</taxon>
        <taxon>Fungi</taxon>
        <taxon>Dikarya</taxon>
        <taxon>Ascomycota</taxon>
        <taxon>Pezizomycotina</taxon>
        <taxon>Leotiomycetes</taxon>
        <taxon>Erysiphales</taxon>
        <taxon>Erysiphaceae</taxon>
        <taxon>Blumeria</taxon>
    </lineage>
</organism>
<evidence type="ECO:0000256" key="6">
    <source>
        <dbReference type="ARBA" id="ARBA00023136"/>
    </source>
</evidence>
<dbReference type="GO" id="GO:0005247">
    <property type="term" value="F:voltage-gated chloride channel activity"/>
    <property type="evidence" value="ECO:0007669"/>
    <property type="project" value="TreeGrafter"/>
</dbReference>
<dbReference type="AlphaFoldDB" id="A0A061HEB4"/>
<reference evidence="10" key="3">
    <citation type="submission" date="2018-07" db="EMBL/GenBank/DDBJ databases">
        <authorList>
            <person name="Quirk P.G."/>
            <person name="Krulwich T.A."/>
        </authorList>
    </citation>
    <scope>NUCLEOTIDE SEQUENCE</scope>
    <source>
        <strain evidence="10">96224</strain>
    </source>
</reference>
<feature type="transmembrane region" description="Helical" evidence="8">
    <location>
        <begin position="306"/>
        <end position="326"/>
    </location>
</feature>
<dbReference type="EMBL" id="KE375135">
    <property type="protein sequence ID" value="EPQ63048.1"/>
    <property type="molecule type" value="Genomic_DNA"/>
</dbReference>
<dbReference type="GO" id="GO:0005794">
    <property type="term" value="C:Golgi apparatus"/>
    <property type="evidence" value="ECO:0007669"/>
    <property type="project" value="TreeGrafter"/>
</dbReference>
<reference evidence="9" key="2">
    <citation type="submission" date="2013-01" db="EMBL/GenBank/DDBJ databases">
        <title>The wheat powdery mildew genome reveals unique evolution of an obligate biotroph.</title>
        <authorList>
            <person name="Oberhaensli S."/>
            <person name="Wicker T."/>
            <person name="Keller B."/>
        </authorList>
    </citation>
    <scope>NUCLEOTIDE SEQUENCE</scope>
    <source>
        <strain evidence="9">96224</strain>
    </source>
</reference>
<evidence type="ECO:0000256" key="8">
    <source>
        <dbReference type="SAM" id="Phobius"/>
    </source>
</evidence>
<evidence type="ECO:0000256" key="2">
    <source>
        <dbReference type="ARBA" id="ARBA00022448"/>
    </source>
</evidence>
<keyword evidence="7" id="KW-0868">Chloride</keyword>
<feature type="transmembrane region" description="Helical" evidence="8">
    <location>
        <begin position="537"/>
        <end position="558"/>
    </location>
</feature>
<feature type="transmembrane region" description="Helical" evidence="8">
    <location>
        <begin position="219"/>
        <end position="238"/>
    </location>
</feature>
<feature type="transmembrane region" description="Helical" evidence="8">
    <location>
        <begin position="481"/>
        <end position="500"/>
    </location>
</feature>
<dbReference type="CDD" id="cd03684">
    <property type="entry name" value="ClC_3_like"/>
    <property type="match status" value="1"/>
</dbReference>
<reference evidence="11" key="1">
    <citation type="journal article" date="2013" name="Nat. Genet.">
        <title>The wheat powdery mildew genome shows the unique evolution of an obligate biotroph.</title>
        <authorList>
            <person name="Wicker T."/>
            <person name="Oberhaensli S."/>
            <person name="Parlange F."/>
            <person name="Buchmann J.P."/>
            <person name="Shatalina M."/>
            <person name="Roffler S."/>
            <person name="Ben-David R."/>
            <person name="Dolezel J."/>
            <person name="Simkova H."/>
            <person name="Schulze-Lefert P."/>
            <person name="Spanu P.D."/>
            <person name="Bruggmann R."/>
            <person name="Amselem J."/>
            <person name="Quesneville H."/>
            <person name="Ver Loren van Themaat E."/>
            <person name="Paape T."/>
            <person name="Shimizu K.K."/>
            <person name="Keller B."/>
        </authorList>
    </citation>
    <scope>NUCLEOTIDE SEQUENCE [LARGE SCALE GENOMIC DNA]</scope>
    <source>
        <strain evidence="11">96224</strain>
    </source>
</reference>
<keyword evidence="5" id="KW-0406">Ion transport</keyword>
<dbReference type="InterPro" id="IPR014743">
    <property type="entry name" value="Cl-channel_core"/>
</dbReference>
<evidence type="ECO:0000313" key="9">
    <source>
        <dbReference type="EMBL" id="EPQ63048.1"/>
    </source>
</evidence>
<evidence type="ECO:0000256" key="3">
    <source>
        <dbReference type="ARBA" id="ARBA00022692"/>
    </source>
</evidence>
<keyword evidence="2" id="KW-0813">Transport</keyword>
<sequence length="863" mass="94637">MRNPTILTPLLSQAPNSDFCPHTTLNGENGRTPILERPPHQSRVPSYVPEYDSIATKDNSSATFKADRYRQSKGSWILRLVGLIGPMTSMKKFVGSKHMDKPFPFDQLTSTDWVHDSIVDAGRIKELKSGKGIESHLQIIFDKSQAWILCAVVGILTAFISVGVNLFEAPMFDWKFGVCANGYLFSEKKCCPIQAHCDDWKSWSTIIHSSYLSDVSVQFIAYMCITVVFATLACLLTLTTKTILPNTLPTLASDINLTSNPQLRSVSYVGPLDPTLDQTGAPIEAMPYYAAAGSGIVEVRVRLSGFIFHGLLGFKTLVVKTLALILSVSSGLSLGKEGPFVHIAACVGNIVCGTFSKYDNDRKRREFLGAIASVGVAVTFGAPMSGILFGLEEIAHFLPTETLFRTFFCCISSALTLKFLDQYGAQRIAMFEVRYYYGWEIFELFPFIVIGILGGATGAIFTKSFRVWNSSVRPSFLRKPLLEVFLVASVTGLVSFWNPFTKLPVSKLLYHLASPCDNTLPDDLGICPQTINGLKSIIPVLAIAFLVKGLLTVITFSIKVPLGIYIPSMAIGSLEGRIIGHAMQLVVLRFPESPIFKTCAANVGGLTCIIPGAYAFVAAGTTLCGVTRLSVTLTVILLELSGSLEHVLPISFAIIVAKWTADAIEPLSIYELLTEINSYPLLNHKHKPVFDSELEAIVPPHRPNEIIDISRSPLLSVESLRMVLANLKQNKDFVCDIPILRNKALVGLIQVSDLSKVLDRLNDESQGFCLMTNIPTNELEMGLGFSPANLSAYVDPAPLTVDIRSPTNLVHECFMKLGPRYICFSREGDFAGMVSNLNVPSDVSLDLIAFRFIVPHSSLKYEN</sequence>
<dbReference type="EMBL" id="UIGY01000184">
    <property type="protein sequence ID" value="SUZ12546.1"/>
    <property type="molecule type" value="Genomic_DNA"/>
</dbReference>
<keyword evidence="3 8" id="KW-0812">Transmembrane</keyword>
<dbReference type="GO" id="GO:0005769">
    <property type="term" value="C:early endosome"/>
    <property type="evidence" value="ECO:0007669"/>
    <property type="project" value="TreeGrafter"/>
</dbReference>
<feature type="transmembrane region" description="Helical" evidence="8">
    <location>
        <begin position="441"/>
        <end position="461"/>
    </location>
</feature>
<keyword evidence="6 8" id="KW-0472">Membrane</keyword>
<evidence type="ECO:0000256" key="1">
    <source>
        <dbReference type="ARBA" id="ARBA00004141"/>
    </source>
</evidence>
<dbReference type="SUPFAM" id="SSF81340">
    <property type="entry name" value="Clc chloride channel"/>
    <property type="match status" value="1"/>
</dbReference>
<feature type="transmembrane region" description="Helical" evidence="8">
    <location>
        <begin position="146"/>
        <end position="167"/>
    </location>
</feature>
<dbReference type="Proteomes" id="UP000053110">
    <property type="component" value="Unassembled WGS sequence"/>
</dbReference>
<name>A0A061HEB4_BLUGR</name>
<dbReference type="PANTHER" id="PTHR45711:SF3">
    <property type="entry name" value="CLC CHANNEL"/>
    <property type="match status" value="1"/>
</dbReference>
<feature type="transmembrane region" description="Helical" evidence="8">
    <location>
        <begin position="403"/>
        <end position="420"/>
    </location>
</feature>